<feature type="chain" id="PRO_5043620318" description="Pectate lyase domain-containing protein" evidence="4">
    <location>
        <begin position="19"/>
        <end position="327"/>
    </location>
</feature>
<gene>
    <name evidence="6" type="ORF">VNI00_006611</name>
</gene>
<keyword evidence="2 3" id="KW-0456">Lyase</keyword>
<dbReference type="GO" id="GO:0005576">
    <property type="term" value="C:extracellular region"/>
    <property type="evidence" value="ECO:0007669"/>
    <property type="project" value="UniProtKB-SubCell"/>
</dbReference>
<comment type="caution">
    <text evidence="6">The sequence shown here is derived from an EMBL/GenBank/DDBJ whole genome shotgun (WGS) entry which is preliminary data.</text>
</comment>
<evidence type="ECO:0000259" key="5">
    <source>
        <dbReference type="SMART" id="SM00656"/>
    </source>
</evidence>
<keyword evidence="4" id="KW-0732">Signal</keyword>
<dbReference type="PANTHER" id="PTHR31683:SF18">
    <property type="entry name" value="PECTATE LYASE 21-RELATED"/>
    <property type="match status" value="1"/>
</dbReference>
<comment type="similarity">
    <text evidence="1 3">Belongs to the polysaccharide lyase 1 family.</text>
</comment>
<dbReference type="SUPFAM" id="SSF51126">
    <property type="entry name" value="Pectin lyase-like"/>
    <property type="match status" value="1"/>
</dbReference>
<dbReference type="InterPro" id="IPR012334">
    <property type="entry name" value="Pectin_lyas_fold"/>
</dbReference>
<sequence length="327" mass="34403">MKWFSTIVAFIAIQAVVASPARLLKRASPDETASVGYAAGTTGGSGGTTINVSSLSELEDAVSGDEKRIVIVNGAISGDAVVRIGSNKSVLGAPGASLTGIGLRVLDVSNVIIRNLKISKVLAPGDNIGIQSASNVWVDHVELSSDLDHDKLLCLTHERCGVKSTIPSYDGLLDVTHGCTGVTVSNSYLHDHYKASLVGHSDSNQSEDVAIRVTYVGNYWKNLNSRTPSFRFGTGHIYNNYFESNNDGINTRVGAQLLVENNVWVSPKKPLYSTGEGYAVARGNDFGGGENTAPAGSFSSAPYSYGLLDTSQVVSSVTSQAGATLSW</sequence>
<dbReference type="SMART" id="SM00656">
    <property type="entry name" value="Amb_all"/>
    <property type="match status" value="1"/>
</dbReference>
<keyword evidence="3" id="KW-0119">Carbohydrate metabolism</keyword>
<dbReference type="Proteomes" id="UP001383192">
    <property type="component" value="Unassembled WGS sequence"/>
</dbReference>
<evidence type="ECO:0000256" key="4">
    <source>
        <dbReference type="SAM" id="SignalP"/>
    </source>
</evidence>
<accession>A0AAW0D724</accession>
<dbReference type="PANTHER" id="PTHR31683">
    <property type="entry name" value="PECTATE LYASE 18-RELATED"/>
    <property type="match status" value="1"/>
</dbReference>
<organism evidence="6 7">
    <name type="scientific">Paramarasmius palmivorus</name>
    <dbReference type="NCBI Taxonomy" id="297713"/>
    <lineage>
        <taxon>Eukaryota</taxon>
        <taxon>Fungi</taxon>
        <taxon>Dikarya</taxon>
        <taxon>Basidiomycota</taxon>
        <taxon>Agaricomycotina</taxon>
        <taxon>Agaricomycetes</taxon>
        <taxon>Agaricomycetidae</taxon>
        <taxon>Agaricales</taxon>
        <taxon>Marasmiineae</taxon>
        <taxon>Marasmiaceae</taxon>
        <taxon>Paramarasmius</taxon>
    </lineage>
</organism>
<proteinExistence type="inferred from homology"/>
<dbReference type="Pfam" id="PF00544">
    <property type="entry name" value="Pectate_lyase_4"/>
    <property type="match status" value="1"/>
</dbReference>
<keyword evidence="3" id="KW-0964">Secreted</keyword>
<name>A0AAW0D724_9AGAR</name>
<comment type="subcellular location">
    <subcellularLocation>
        <location evidence="3">Secreted</location>
    </subcellularLocation>
</comment>
<evidence type="ECO:0000313" key="6">
    <source>
        <dbReference type="EMBL" id="KAK7047380.1"/>
    </source>
</evidence>
<dbReference type="EMBL" id="JAYKXP010000020">
    <property type="protein sequence ID" value="KAK7047380.1"/>
    <property type="molecule type" value="Genomic_DNA"/>
</dbReference>
<dbReference type="GO" id="GO:0000272">
    <property type="term" value="P:polysaccharide catabolic process"/>
    <property type="evidence" value="ECO:0007669"/>
    <property type="project" value="UniProtKB-KW"/>
</dbReference>
<evidence type="ECO:0000256" key="2">
    <source>
        <dbReference type="ARBA" id="ARBA00023239"/>
    </source>
</evidence>
<feature type="domain" description="Pectate lyase" evidence="5">
    <location>
        <begin position="45"/>
        <end position="270"/>
    </location>
</feature>
<dbReference type="GO" id="GO:0030570">
    <property type="term" value="F:pectate lyase activity"/>
    <property type="evidence" value="ECO:0007669"/>
    <property type="project" value="InterPro"/>
</dbReference>
<keyword evidence="3" id="KW-0624">Polysaccharide degradation</keyword>
<evidence type="ECO:0000256" key="3">
    <source>
        <dbReference type="RuleBase" id="RU361173"/>
    </source>
</evidence>
<dbReference type="AlphaFoldDB" id="A0AAW0D724"/>
<keyword evidence="7" id="KW-1185">Reference proteome</keyword>
<dbReference type="Gene3D" id="2.160.20.10">
    <property type="entry name" value="Single-stranded right-handed beta-helix, Pectin lyase-like"/>
    <property type="match status" value="1"/>
</dbReference>
<evidence type="ECO:0000256" key="1">
    <source>
        <dbReference type="ARBA" id="ARBA00010980"/>
    </source>
</evidence>
<feature type="signal peptide" evidence="4">
    <location>
        <begin position="1"/>
        <end position="18"/>
    </location>
</feature>
<evidence type="ECO:0000313" key="7">
    <source>
        <dbReference type="Proteomes" id="UP001383192"/>
    </source>
</evidence>
<dbReference type="InterPro" id="IPR045032">
    <property type="entry name" value="PEL"/>
</dbReference>
<dbReference type="InterPro" id="IPR002022">
    <property type="entry name" value="Pec_lyase"/>
</dbReference>
<dbReference type="InterPro" id="IPR011050">
    <property type="entry name" value="Pectin_lyase_fold/virulence"/>
</dbReference>
<protein>
    <recommendedName>
        <fullName evidence="5">Pectate lyase domain-containing protein</fullName>
    </recommendedName>
</protein>
<reference evidence="6 7" key="1">
    <citation type="submission" date="2024-01" db="EMBL/GenBank/DDBJ databases">
        <title>A draft genome for a cacao thread blight-causing isolate of Paramarasmius palmivorus.</title>
        <authorList>
            <person name="Baruah I.K."/>
            <person name="Bukari Y."/>
            <person name="Amoako-Attah I."/>
            <person name="Meinhardt L.W."/>
            <person name="Bailey B.A."/>
            <person name="Cohen S.P."/>
        </authorList>
    </citation>
    <scope>NUCLEOTIDE SEQUENCE [LARGE SCALE GENOMIC DNA]</scope>
    <source>
        <strain evidence="6 7">GH-12</strain>
    </source>
</reference>